<dbReference type="InterPro" id="IPR036388">
    <property type="entry name" value="WH-like_DNA-bd_sf"/>
</dbReference>
<dbReference type="Proteomes" id="UP000886886">
    <property type="component" value="Unassembled WGS sequence"/>
</dbReference>
<organism evidence="8 9">
    <name type="scientific">Candidatus Limivivens merdigallinarum</name>
    <dbReference type="NCBI Taxonomy" id="2840859"/>
    <lineage>
        <taxon>Bacteria</taxon>
        <taxon>Bacillati</taxon>
        <taxon>Bacillota</taxon>
        <taxon>Clostridia</taxon>
        <taxon>Lachnospirales</taxon>
        <taxon>Lachnospiraceae</taxon>
        <taxon>Lachnospiraceae incertae sedis</taxon>
        <taxon>Candidatus Limivivens</taxon>
    </lineage>
</organism>
<gene>
    <name evidence="8" type="ORF">IAB26_14365</name>
</gene>
<dbReference type="InterPro" id="IPR014284">
    <property type="entry name" value="RNA_pol_sigma-70_dom"/>
</dbReference>
<comment type="similarity">
    <text evidence="1">Belongs to the sigma-70 factor family. ECF subfamily.</text>
</comment>
<feature type="domain" description="RNA polymerase sigma-70 region 2" evidence="6">
    <location>
        <begin position="22"/>
        <end position="88"/>
    </location>
</feature>
<dbReference type="Pfam" id="PF04545">
    <property type="entry name" value="Sigma70_r4"/>
    <property type="match status" value="1"/>
</dbReference>
<proteinExistence type="inferred from homology"/>
<evidence type="ECO:0000256" key="1">
    <source>
        <dbReference type="ARBA" id="ARBA00010641"/>
    </source>
</evidence>
<reference evidence="8" key="2">
    <citation type="journal article" date="2021" name="PeerJ">
        <title>Extensive microbial diversity within the chicken gut microbiome revealed by metagenomics and culture.</title>
        <authorList>
            <person name="Gilroy R."/>
            <person name="Ravi A."/>
            <person name="Getino M."/>
            <person name="Pursley I."/>
            <person name="Horton D.L."/>
            <person name="Alikhan N.F."/>
            <person name="Baker D."/>
            <person name="Gharbi K."/>
            <person name="Hall N."/>
            <person name="Watson M."/>
            <person name="Adriaenssens E.M."/>
            <person name="Foster-Nyarko E."/>
            <person name="Jarju S."/>
            <person name="Secka A."/>
            <person name="Antonio M."/>
            <person name="Oren A."/>
            <person name="Chaudhuri R.R."/>
            <person name="La Ragione R."/>
            <person name="Hildebrand F."/>
            <person name="Pallen M.J."/>
        </authorList>
    </citation>
    <scope>NUCLEOTIDE SEQUENCE</scope>
    <source>
        <strain evidence="8">ChiSjej3B21-11622</strain>
    </source>
</reference>
<dbReference type="Gene3D" id="1.10.10.10">
    <property type="entry name" value="Winged helix-like DNA-binding domain superfamily/Winged helix DNA-binding domain"/>
    <property type="match status" value="1"/>
</dbReference>
<evidence type="ECO:0000313" key="9">
    <source>
        <dbReference type="Proteomes" id="UP000886886"/>
    </source>
</evidence>
<evidence type="ECO:0000259" key="7">
    <source>
        <dbReference type="Pfam" id="PF04545"/>
    </source>
</evidence>
<dbReference type="Pfam" id="PF04542">
    <property type="entry name" value="Sigma70_r2"/>
    <property type="match status" value="1"/>
</dbReference>
<protein>
    <submittedName>
        <fullName evidence="8">Sigma-70 family RNA polymerase sigma factor</fullName>
    </submittedName>
</protein>
<dbReference type="SUPFAM" id="SSF88659">
    <property type="entry name" value="Sigma3 and sigma4 domains of RNA polymerase sigma factors"/>
    <property type="match status" value="1"/>
</dbReference>
<dbReference type="GO" id="GO:0003677">
    <property type="term" value="F:DNA binding"/>
    <property type="evidence" value="ECO:0007669"/>
    <property type="project" value="UniProtKB-KW"/>
</dbReference>
<dbReference type="InterPro" id="IPR013324">
    <property type="entry name" value="RNA_pol_sigma_r3/r4-like"/>
</dbReference>
<dbReference type="InterPro" id="IPR007630">
    <property type="entry name" value="RNA_pol_sigma70_r4"/>
</dbReference>
<keyword evidence="5" id="KW-0804">Transcription</keyword>
<keyword evidence="2" id="KW-0805">Transcription regulation</keyword>
<keyword evidence="3" id="KW-0731">Sigma factor</keyword>
<dbReference type="InterPro" id="IPR039425">
    <property type="entry name" value="RNA_pol_sigma-70-like"/>
</dbReference>
<keyword evidence="4" id="KW-0238">DNA-binding</keyword>
<dbReference type="GO" id="GO:0006352">
    <property type="term" value="P:DNA-templated transcription initiation"/>
    <property type="evidence" value="ECO:0007669"/>
    <property type="project" value="InterPro"/>
</dbReference>
<dbReference type="SUPFAM" id="SSF88946">
    <property type="entry name" value="Sigma2 domain of RNA polymerase sigma factors"/>
    <property type="match status" value="1"/>
</dbReference>
<sequence length="167" mass="19842">MELQKELVWRARQGDAKAFAELYRGIYQDLYRFALYTLKHSQDAEDAVGDAVMDAWKGIRKLKNEEAFRSWIFRILACKCRRKLKSYRNREIELTEDLESQDREIGEDLDVREAFFRLSGEERMILALNLFAGYSSREIGTFLEEKDSTVRSKQRRALRKMRTWLGD</sequence>
<evidence type="ECO:0000256" key="3">
    <source>
        <dbReference type="ARBA" id="ARBA00023082"/>
    </source>
</evidence>
<dbReference type="Gene3D" id="1.10.1740.10">
    <property type="match status" value="1"/>
</dbReference>
<dbReference type="NCBIfam" id="TIGR02937">
    <property type="entry name" value="sigma70-ECF"/>
    <property type="match status" value="1"/>
</dbReference>
<evidence type="ECO:0000256" key="4">
    <source>
        <dbReference type="ARBA" id="ARBA00023125"/>
    </source>
</evidence>
<dbReference type="GO" id="GO:0016987">
    <property type="term" value="F:sigma factor activity"/>
    <property type="evidence" value="ECO:0007669"/>
    <property type="project" value="UniProtKB-KW"/>
</dbReference>
<dbReference type="AlphaFoldDB" id="A0A9D1D1Y0"/>
<accession>A0A9D1D1Y0</accession>
<evidence type="ECO:0000256" key="2">
    <source>
        <dbReference type="ARBA" id="ARBA00023015"/>
    </source>
</evidence>
<comment type="caution">
    <text evidence="8">The sequence shown here is derived from an EMBL/GenBank/DDBJ whole genome shotgun (WGS) entry which is preliminary data.</text>
</comment>
<evidence type="ECO:0000259" key="6">
    <source>
        <dbReference type="Pfam" id="PF04542"/>
    </source>
</evidence>
<dbReference type="PANTHER" id="PTHR43133">
    <property type="entry name" value="RNA POLYMERASE ECF-TYPE SIGMA FACTO"/>
    <property type="match status" value="1"/>
</dbReference>
<evidence type="ECO:0000313" key="8">
    <source>
        <dbReference type="EMBL" id="HIQ97730.1"/>
    </source>
</evidence>
<evidence type="ECO:0000256" key="5">
    <source>
        <dbReference type="ARBA" id="ARBA00023163"/>
    </source>
</evidence>
<feature type="domain" description="RNA polymerase sigma-70 region 4" evidence="7">
    <location>
        <begin position="117"/>
        <end position="162"/>
    </location>
</feature>
<name>A0A9D1D1Y0_9FIRM</name>
<dbReference type="PANTHER" id="PTHR43133:SF8">
    <property type="entry name" value="RNA POLYMERASE SIGMA FACTOR HI_1459-RELATED"/>
    <property type="match status" value="1"/>
</dbReference>
<dbReference type="InterPro" id="IPR013325">
    <property type="entry name" value="RNA_pol_sigma_r2"/>
</dbReference>
<dbReference type="EMBL" id="DVFT01000210">
    <property type="protein sequence ID" value="HIQ97730.1"/>
    <property type="molecule type" value="Genomic_DNA"/>
</dbReference>
<reference evidence="8" key="1">
    <citation type="submission" date="2020-10" db="EMBL/GenBank/DDBJ databases">
        <authorList>
            <person name="Gilroy R."/>
        </authorList>
    </citation>
    <scope>NUCLEOTIDE SEQUENCE</scope>
    <source>
        <strain evidence="8">ChiSjej3B21-11622</strain>
    </source>
</reference>
<dbReference type="InterPro" id="IPR007627">
    <property type="entry name" value="RNA_pol_sigma70_r2"/>
</dbReference>